<keyword evidence="5" id="KW-1185">Reference proteome</keyword>
<feature type="domain" description="Type VI secretion system effector TseH-like" evidence="3">
    <location>
        <begin position="42"/>
        <end position="201"/>
    </location>
</feature>
<feature type="domain" description="DUF6695" evidence="2">
    <location>
        <begin position="288"/>
        <end position="363"/>
    </location>
</feature>
<feature type="signal peptide" evidence="1">
    <location>
        <begin position="1"/>
        <end position="19"/>
    </location>
</feature>
<comment type="caution">
    <text evidence="4">The sequence shown here is derived from an EMBL/GenBank/DDBJ whole genome shotgun (WGS) entry which is preliminary data.</text>
</comment>
<evidence type="ECO:0000313" key="5">
    <source>
        <dbReference type="Proteomes" id="UP001185092"/>
    </source>
</evidence>
<dbReference type="Proteomes" id="UP001185092">
    <property type="component" value="Unassembled WGS sequence"/>
</dbReference>
<feature type="chain" id="PRO_5041907428" description="Lipoprotein" evidence="1">
    <location>
        <begin position="20"/>
        <end position="378"/>
    </location>
</feature>
<dbReference type="Pfam" id="PF20405">
    <property type="entry name" value="DUF6695"/>
    <property type="match status" value="1"/>
</dbReference>
<evidence type="ECO:0008006" key="6">
    <source>
        <dbReference type="Google" id="ProtNLM"/>
    </source>
</evidence>
<sequence>MFKLHYTVLLMFFIPFLSACKSTCSFPIVKSRTIKTDNAILIVLAYPEEVVRTTEAFYSNLLPLIGMGKKGSIRAGHAAMVLVKNGSKEFEYYDFGRYITPEGYSRMRSRASDPETKIDVKPRWKGDELVNVEELLQWLYDHPEKTKGIGDLYASLSTEVNYERVKEYIKIIEEEELLEYGPFVKNGSNCARFVTGAMYHGIMDEELQKKVRKLYHITPSGLGNVDAANSLDNYFVVNEDEIFQSNKDLDKIQRDIIFDWGKGHQPLSEKGTLSAPKNAEYEIGENWQWLGGFGSGGWFDVKPTQKDGFYLIAHYNALGECVFKSVFKTKQDLDVEEPFTVTYPSHFRKCTLIQDDEEIILQRVKKAKRYVSQSQLLS</sequence>
<reference evidence="4" key="1">
    <citation type="submission" date="2023-07" db="EMBL/GenBank/DDBJ databases">
        <title>Genomic Encyclopedia of Type Strains, Phase IV (KMG-IV): sequencing the most valuable type-strain genomes for metagenomic binning, comparative biology and taxonomic classification.</title>
        <authorList>
            <person name="Goeker M."/>
        </authorList>
    </citation>
    <scope>NUCLEOTIDE SEQUENCE</scope>
    <source>
        <strain evidence="4">DSM 26174</strain>
    </source>
</reference>
<dbReference type="Pfam" id="PF25218">
    <property type="entry name" value="TseH"/>
    <property type="match status" value="1"/>
</dbReference>
<dbReference type="PROSITE" id="PS51257">
    <property type="entry name" value="PROKAR_LIPOPROTEIN"/>
    <property type="match status" value="1"/>
</dbReference>
<dbReference type="AlphaFoldDB" id="A0AAE3XS65"/>
<dbReference type="RefSeq" id="WP_309940488.1">
    <property type="nucleotide sequence ID" value="NZ_AP025306.1"/>
</dbReference>
<accession>A0AAE3XS65</accession>
<evidence type="ECO:0000256" key="1">
    <source>
        <dbReference type="SAM" id="SignalP"/>
    </source>
</evidence>
<proteinExistence type="predicted"/>
<dbReference type="InterPro" id="IPR057382">
    <property type="entry name" value="TseH"/>
</dbReference>
<protein>
    <recommendedName>
        <fullName evidence="6">Lipoprotein</fullName>
    </recommendedName>
</protein>
<evidence type="ECO:0000259" key="3">
    <source>
        <dbReference type="Pfam" id="PF25218"/>
    </source>
</evidence>
<keyword evidence="1" id="KW-0732">Signal</keyword>
<gene>
    <name evidence="4" type="ORF">HNQ88_003575</name>
</gene>
<evidence type="ECO:0000259" key="2">
    <source>
        <dbReference type="Pfam" id="PF20405"/>
    </source>
</evidence>
<name>A0AAE3XS65_9BACT</name>
<dbReference type="EMBL" id="JAVDQD010000005">
    <property type="protein sequence ID" value="MDR6240499.1"/>
    <property type="molecule type" value="Genomic_DNA"/>
</dbReference>
<organism evidence="4 5">
    <name type="scientific">Aureibacter tunicatorum</name>
    <dbReference type="NCBI Taxonomy" id="866807"/>
    <lineage>
        <taxon>Bacteria</taxon>
        <taxon>Pseudomonadati</taxon>
        <taxon>Bacteroidota</taxon>
        <taxon>Cytophagia</taxon>
        <taxon>Cytophagales</taxon>
        <taxon>Persicobacteraceae</taxon>
        <taxon>Aureibacter</taxon>
    </lineage>
</organism>
<evidence type="ECO:0000313" key="4">
    <source>
        <dbReference type="EMBL" id="MDR6240499.1"/>
    </source>
</evidence>
<dbReference type="InterPro" id="IPR046517">
    <property type="entry name" value="DUF6695"/>
</dbReference>